<feature type="compositionally biased region" description="Acidic residues" evidence="1">
    <location>
        <begin position="43"/>
        <end position="56"/>
    </location>
</feature>
<reference evidence="2 3" key="1">
    <citation type="journal article" date="2019" name="Sci. Data">
        <title>Hybrid genome assembly and annotation of Danionella translucida.</title>
        <authorList>
            <person name="Kadobianskyi M."/>
            <person name="Schulze L."/>
            <person name="Schuelke M."/>
            <person name="Judkewitz B."/>
        </authorList>
    </citation>
    <scope>NUCLEOTIDE SEQUENCE [LARGE SCALE GENOMIC DNA]</scope>
    <source>
        <strain evidence="2 3">Bolton</strain>
    </source>
</reference>
<evidence type="ECO:0000313" key="2">
    <source>
        <dbReference type="EMBL" id="TRY91277.1"/>
    </source>
</evidence>
<dbReference type="STRING" id="623744.A0A553QMW6"/>
<protein>
    <submittedName>
        <fullName evidence="2">Uncharacterized protein</fullName>
    </submittedName>
</protein>
<name>A0A553QMW6_9TELE</name>
<comment type="caution">
    <text evidence="2">The sequence shown here is derived from an EMBL/GenBank/DDBJ whole genome shotgun (WGS) entry which is preliminary data.</text>
</comment>
<feature type="region of interest" description="Disordered" evidence="1">
    <location>
        <begin position="344"/>
        <end position="412"/>
    </location>
</feature>
<dbReference type="EMBL" id="SRMA01025759">
    <property type="protein sequence ID" value="TRY91277.1"/>
    <property type="molecule type" value="Genomic_DNA"/>
</dbReference>
<feature type="region of interest" description="Disordered" evidence="1">
    <location>
        <begin position="1"/>
        <end position="111"/>
    </location>
</feature>
<feature type="compositionally biased region" description="Acidic residues" evidence="1">
    <location>
        <begin position="65"/>
        <end position="90"/>
    </location>
</feature>
<keyword evidence="3" id="KW-1185">Reference proteome</keyword>
<evidence type="ECO:0000313" key="3">
    <source>
        <dbReference type="Proteomes" id="UP000316079"/>
    </source>
</evidence>
<accession>A0A553QMW6</accession>
<dbReference type="Proteomes" id="UP000316079">
    <property type="component" value="Unassembled WGS sequence"/>
</dbReference>
<feature type="compositionally biased region" description="Basic and acidic residues" evidence="1">
    <location>
        <begin position="91"/>
        <end position="107"/>
    </location>
</feature>
<feature type="compositionally biased region" description="Basic and acidic residues" evidence="1">
    <location>
        <begin position="30"/>
        <end position="42"/>
    </location>
</feature>
<organism evidence="2 3">
    <name type="scientific">Danionella cerebrum</name>
    <dbReference type="NCBI Taxonomy" id="2873325"/>
    <lineage>
        <taxon>Eukaryota</taxon>
        <taxon>Metazoa</taxon>
        <taxon>Chordata</taxon>
        <taxon>Craniata</taxon>
        <taxon>Vertebrata</taxon>
        <taxon>Euteleostomi</taxon>
        <taxon>Actinopterygii</taxon>
        <taxon>Neopterygii</taxon>
        <taxon>Teleostei</taxon>
        <taxon>Ostariophysi</taxon>
        <taxon>Cypriniformes</taxon>
        <taxon>Danionidae</taxon>
        <taxon>Danioninae</taxon>
        <taxon>Danionella</taxon>
    </lineage>
</organism>
<gene>
    <name evidence="2" type="ORF">DNTS_035674</name>
</gene>
<proteinExistence type="predicted"/>
<dbReference type="AlphaFoldDB" id="A0A553QMW6"/>
<evidence type="ECO:0000256" key="1">
    <source>
        <dbReference type="SAM" id="MobiDB-lite"/>
    </source>
</evidence>
<feature type="compositionally biased region" description="Polar residues" evidence="1">
    <location>
        <begin position="1"/>
        <end position="11"/>
    </location>
</feature>
<feature type="compositionally biased region" description="Polar residues" evidence="1">
    <location>
        <begin position="355"/>
        <end position="364"/>
    </location>
</feature>
<sequence>MRSSHSGTMSKLKTKKRQIEEKDDEQLPIFDKDDGAKGVHLDEGDEDQADLSDSEESVFSGLEDSGSDSDDEEDDDDDGDIDNNDEDEDKDGAHEEKSSDVDPKEAEERDGDVQISLTEVLKPQTGGCIVCLLFLLFSCAAGLIETLLPEALCFPVGTRDELGWGRMGCSVSSYRGADAHTGTSPALKGSSRHHTFRLHRSSRLTPEELLQHHLLKSSLEPPGLCPRFRRFDYQSFSAESTENQVPSQTFGEDRGPQKVMSWFALRFNDSEGPLSTPKAPSFPKASFQLGGSPSLSSAVQEIAGQRGAVNQRRLLTCIVLRLFFVTGVLSPLSSHRLLQDVEGQISKEKKRRSTQESAGTSSVSDGVAGLQVDEYEHDTSDEEVRGSSSVEVCRLDSTPLLDQMHSKHQEMK</sequence>